<comment type="caution">
    <text evidence="1">The sequence shown here is derived from an EMBL/GenBank/DDBJ whole genome shotgun (WGS) entry which is preliminary data.</text>
</comment>
<protein>
    <submittedName>
        <fullName evidence="1">Uncharacterized protein</fullName>
    </submittedName>
</protein>
<evidence type="ECO:0000313" key="1">
    <source>
        <dbReference type="EMBL" id="GAA3496165.1"/>
    </source>
</evidence>
<proteinExistence type="predicted"/>
<dbReference type="EMBL" id="BAAAXF010000022">
    <property type="protein sequence ID" value="GAA3496165.1"/>
    <property type="molecule type" value="Genomic_DNA"/>
</dbReference>
<name>A0ABP6TLN3_9ACTN</name>
<gene>
    <name evidence="1" type="ORF">GCM10019016_032660</name>
</gene>
<evidence type="ECO:0000313" key="2">
    <source>
        <dbReference type="Proteomes" id="UP001501455"/>
    </source>
</evidence>
<accession>A0ABP6TLN3</accession>
<dbReference type="Proteomes" id="UP001501455">
    <property type="component" value="Unassembled WGS sequence"/>
</dbReference>
<keyword evidence="2" id="KW-1185">Reference proteome</keyword>
<sequence>MVAVLAATVDVRVRCGFSSFGVLTYYVRGERLGVDTASGGSWPRLCARGGVRRVPGAGVSLPWDLVAVARQVLGAGVAAYGWRKRGAAAGRSGSGGR</sequence>
<reference evidence="2" key="1">
    <citation type="journal article" date="2019" name="Int. J. Syst. Evol. Microbiol.">
        <title>The Global Catalogue of Microorganisms (GCM) 10K type strain sequencing project: providing services to taxonomists for standard genome sequencing and annotation.</title>
        <authorList>
            <consortium name="The Broad Institute Genomics Platform"/>
            <consortium name="The Broad Institute Genome Sequencing Center for Infectious Disease"/>
            <person name="Wu L."/>
            <person name="Ma J."/>
        </authorList>
    </citation>
    <scope>NUCLEOTIDE SEQUENCE [LARGE SCALE GENOMIC DNA]</scope>
    <source>
        <strain evidence="2">JCM 4816</strain>
    </source>
</reference>
<organism evidence="1 2">
    <name type="scientific">Streptomyces prasinosporus</name>
    <dbReference type="NCBI Taxonomy" id="68256"/>
    <lineage>
        <taxon>Bacteria</taxon>
        <taxon>Bacillati</taxon>
        <taxon>Actinomycetota</taxon>
        <taxon>Actinomycetes</taxon>
        <taxon>Kitasatosporales</taxon>
        <taxon>Streptomycetaceae</taxon>
        <taxon>Streptomyces</taxon>
        <taxon>Streptomyces albogriseolus group</taxon>
    </lineage>
</organism>